<gene>
    <name evidence="7" type="ORF">UFOPK1493_00467</name>
</gene>
<dbReference type="Gene3D" id="3.30.410.40">
    <property type="match status" value="1"/>
</dbReference>
<dbReference type="InterPro" id="IPR012132">
    <property type="entry name" value="GMC_OxRdtase"/>
</dbReference>
<name>A0A6J6BZD9_9ZZZZ</name>
<evidence type="ECO:0000256" key="3">
    <source>
        <dbReference type="ARBA" id="ARBA00022630"/>
    </source>
</evidence>
<keyword evidence="3" id="KW-0285">Flavoprotein</keyword>
<dbReference type="AlphaFoldDB" id="A0A6J6BZD9"/>
<evidence type="ECO:0000259" key="6">
    <source>
        <dbReference type="Pfam" id="PF05199"/>
    </source>
</evidence>
<evidence type="ECO:0000256" key="1">
    <source>
        <dbReference type="ARBA" id="ARBA00001974"/>
    </source>
</evidence>
<dbReference type="InterPro" id="IPR036188">
    <property type="entry name" value="FAD/NAD-bd_sf"/>
</dbReference>
<dbReference type="SUPFAM" id="SSF54373">
    <property type="entry name" value="FAD-linked reductases, C-terminal domain"/>
    <property type="match status" value="1"/>
</dbReference>
<dbReference type="PANTHER" id="PTHR11552:SF147">
    <property type="entry name" value="CHOLINE DEHYDROGENASE, MITOCHONDRIAL"/>
    <property type="match status" value="1"/>
</dbReference>
<evidence type="ECO:0000256" key="2">
    <source>
        <dbReference type="ARBA" id="ARBA00010790"/>
    </source>
</evidence>
<proteinExistence type="inferred from homology"/>
<sequence>MGDMGDMGGVGGAVTIEAAYVVVGGGSSGAVVAGRLAERGADVVLLEAGPDYGSVGDPRWAPELVDARQLATTHDWGYTAGRWTFERARVIGGCSSHNGAIAAVGHRRDYDAWGLPGWTGDDVEPLYRTVVERMRVRAYDRSDAVPFHEHCLVVAEAMGLHVASDLCDLDANASFGLETVNVVDGVRWNTAFAYLDPVRDRPNLRIVDHVLVDRIAEEAGGVTIHTVRDGEPLVVRAGTLVLSAGVYGTPAILQRSGIGDPDRLRAVGVTPVLDLPGVGANLHDHSMVIADRAIGPELQRHLDVAAATGFLPEEQTLGKFVSSLSLDGLYDIHAFPVCASNQTSMLHGRVGIEVACMTPRSRGRLDITSPDPQAAPSIDHGYCTDPEGHDLAVLREGLAFASEMLDHPVLASLLGDVVTDVSTDRAVLDAVAHYYHPVGTCAMGTHDAAVCDGRGRVRGLQHVVVADASLFHQIPRANTNLPAVMVGERIASWL</sequence>
<dbReference type="GO" id="GO:0016614">
    <property type="term" value="F:oxidoreductase activity, acting on CH-OH group of donors"/>
    <property type="evidence" value="ECO:0007669"/>
    <property type="project" value="InterPro"/>
</dbReference>
<dbReference type="SUPFAM" id="SSF51905">
    <property type="entry name" value="FAD/NAD(P)-binding domain"/>
    <property type="match status" value="1"/>
</dbReference>
<dbReference type="InterPro" id="IPR007867">
    <property type="entry name" value="GMC_OxRtase_C"/>
</dbReference>
<dbReference type="PIRSF" id="PIRSF000137">
    <property type="entry name" value="Alcohol_oxidase"/>
    <property type="match status" value="1"/>
</dbReference>
<organism evidence="7">
    <name type="scientific">freshwater metagenome</name>
    <dbReference type="NCBI Taxonomy" id="449393"/>
    <lineage>
        <taxon>unclassified sequences</taxon>
        <taxon>metagenomes</taxon>
        <taxon>ecological metagenomes</taxon>
    </lineage>
</organism>
<dbReference type="Pfam" id="PF05199">
    <property type="entry name" value="GMC_oxred_C"/>
    <property type="match status" value="1"/>
</dbReference>
<evidence type="ECO:0000259" key="5">
    <source>
        <dbReference type="Pfam" id="PF00732"/>
    </source>
</evidence>
<feature type="domain" description="Glucose-methanol-choline oxidoreductase N-terminal" evidence="5">
    <location>
        <begin position="19"/>
        <end position="286"/>
    </location>
</feature>
<dbReference type="Pfam" id="PF00732">
    <property type="entry name" value="GMC_oxred_N"/>
    <property type="match status" value="1"/>
</dbReference>
<reference evidence="7" key="1">
    <citation type="submission" date="2020-05" db="EMBL/GenBank/DDBJ databases">
        <authorList>
            <person name="Chiriac C."/>
            <person name="Salcher M."/>
            <person name="Ghai R."/>
            <person name="Kavagutti S V."/>
        </authorList>
    </citation>
    <scope>NUCLEOTIDE SEQUENCE</scope>
</reference>
<dbReference type="GO" id="GO:0050660">
    <property type="term" value="F:flavin adenine dinucleotide binding"/>
    <property type="evidence" value="ECO:0007669"/>
    <property type="project" value="InterPro"/>
</dbReference>
<evidence type="ECO:0000256" key="4">
    <source>
        <dbReference type="ARBA" id="ARBA00022827"/>
    </source>
</evidence>
<dbReference type="PANTHER" id="PTHR11552">
    <property type="entry name" value="GLUCOSE-METHANOL-CHOLINE GMC OXIDOREDUCTASE"/>
    <property type="match status" value="1"/>
</dbReference>
<keyword evidence="4" id="KW-0274">FAD</keyword>
<protein>
    <submittedName>
        <fullName evidence="7">Unannotated protein</fullName>
    </submittedName>
</protein>
<comment type="cofactor">
    <cofactor evidence="1">
        <name>FAD</name>
        <dbReference type="ChEBI" id="CHEBI:57692"/>
    </cofactor>
</comment>
<evidence type="ECO:0000313" key="7">
    <source>
        <dbReference type="EMBL" id="CAB4543438.1"/>
    </source>
</evidence>
<accession>A0A6J6BZD9</accession>
<dbReference type="Gene3D" id="3.50.50.60">
    <property type="entry name" value="FAD/NAD(P)-binding domain"/>
    <property type="match status" value="1"/>
</dbReference>
<comment type="similarity">
    <text evidence="2">Belongs to the GMC oxidoreductase family.</text>
</comment>
<dbReference type="EMBL" id="CAEZSR010000009">
    <property type="protein sequence ID" value="CAB4543438.1"/>
    <property type="molecule type" value="Genomic_DNA"/>
</dbReference>
<feature type="domain" description="Glucose-methanol-choline oxidoreductase C-terminal" evidence="6">
    <location>
        <begin position="359"/>
        <end position="487"/>
    </location>
</feature>
<dbReference type="InterPro" id="IPR000172">
    <property type="entry name" value="GMC_OxRdtase_N"/>
</dbReference>